<proteinExistence type="inferred from homology"/>
<dbReference type="PANTHER" id="PTHR12815">
    <property type="entry name" value="SORTING AND ASSEMBLY MACHINERY SAMM50 PROTEIN FAMILY MEMBER"/>
    <property type="match status" value="1"/>
</dbReference>
<accession>A0A9X3AQP1</accession>
<organism evidence="11 12">
    <name type="scientific">Thalassolituus pacificus</name>
    <dbReference type="NCBI Taxonomy" id="2975440"/>
    <lineage>
        <taxon>Bacteria</taxon>
        <taxon>Pseudomonadati</taxon>
        <taxon>Pseudomonadota</taxon>
        <taxon>Gammaproteobacteria</taxon>
        <taxon>Oceanospirillales</taxon>
        <taxon>Oceanospirillaceae</taxon>
        <taxon>Thalassolituus</taxon>
    </lineage>
</organism>
<evidence type="ECO:0000256" key="3">
    <source>
        <dbReference type="ARBA" id="ARBA00022692"/>
    </source>
</evidence>
<dbReference type="InterPro" id="IPR000184">
    <property type="entry name" value="Bac_surfAg_D15"/>
</dbReference>
<keyword evidence="4 8" id="KW-0732">Signal</keyword>
<feature type="domain" description="POTRA" evidence="10">
    <location>
        <begin position="22"/>
        <end position="89"/>
    </location>
</feature>
<keyword evidence="2 8" id="KW-1134">Transmembrane beta strand</keyword>
<keyword evidence="6 8" id="KW-0472">Membrane</keyword>
<feature type="domain" description="POTRA" evidence="10">
    <location>
        <begin position="173"/>
        <end position="261"/>
    </location>
</feature>
<evidence type="ECO:0000256" key="6">
    <source>
        <dbReference type="ARBA" id="ARBA00023136"/>
    </source>
</evidence>
<gene>
    <name evidence="8 11" type="primary">bamA</name>
    <name evidence="11" type="ORF">NYR02_04810</name>
</gene>
<dbReference type="InterPro" id="IPR039910">
    <property type="entry name" value="D15-like"/>
</dbReference>
<dbReference type="AlphaFoldDB" id="A0A9X3AQP1"/>
<keyword evidence="7 8" id="KW-0998">Cell outer membrane</keyword>
<keyword evidence="12" id="KW-1185">Reference proteome</keyword>
<evidence type="ECO:0000259" key="10">
    <source>
        <dbReference type="PROSITE" id="PS51779"/>
    </source>
</evidence>
<name>A0A9X3AQP1_9GAMM</name>
<comment type="similarity">
    <text evidence="8">Belongs to the BamA family.</text>
</comment>
<dbReference type="PANTHER" id="PTHR12815:SF23">
    <property type="entry name" value="OUTER MEMBRANE PROTEIN ASSEMBLY FACTOR BAMA"/>
    <property type="match status" value="1"/>
</dbReference>
<comment type="caution">
    <text evidence="11">The sequence shown here is derived from an EMBL/GenBank/DDBJ whole genome shotgun (WGS) entry which is preliminary data.</text>
</comment>
<dbReference type="GO" id="GO:0051205">
    <property type="term" value="P:protein insertion into membrane"/>
    <property type="evidence" value="ECO:0007669"/>
    <property type="project" value="UniProtKB-UniRule"/>
</dbReference>
<dbReference type="PIRSF" id="PIRSF006076">
    <property type="entry name" value="OM_assembly_OMP85"/>
    <property type="match status" value="1"/>
</dbReference>
<dbReference type="InterPro" id="IPR034746">
    <property type="entry name" value="POTRA"/>
</dbReference>
<reference evidence="11" key="2">
    <citation type="submission" date="2022-08" db="EMBL/GenBank/DDBJ databases">
        <authorList>
            <person name="Dong C."/>
        </authorList>
    </citation>
    <scope>NUCLEOTIDE SEQUENCE</scope>
    <source>
        <strain evidence="11">59MF3M-4</strain>
    </source>
</reference>
<evidence type="ECO:0000256" key="2">
    <source>
        <dbReference type="ARBA" id="ARBA00022452"/>
    </source>
</evidence>
<evidence type="ECO:0000256" key="5">
    <source>
        <dbReference type="ARBA" id="ARBA00022737"/>
    </source>
</evidence>
<keyword evidence="3 8" id="KW-0812">Transmembrane</keyword>
<sequence length="852" mass="94897" precursor="true">MRSLLFTLFLGLLSSTVRAESFVVEDIRLEGLQRVSAGTVFEAFPVNVGDQVDSSRLVTASKRLFKSALFNDVQLLRDGNILIVQVVELPTITGIEIDGNKAIQTDMLLDGLKQSGLAEGLVFKRSTLERISLELERQYVAQGRYDAGIETEVVRLPRNRVSLKIHVEEGSIATIEHINIVGNEAFSDDELLKQFQLQTSNFWSWYSSDNKYSREKLSGDLEKLRSYYLDRGYIRFNIESTQVSVSPDKEGVYITVNVTEGDVYSVKDIKMAGNLVLDEAEFTRLYLIKSGDTFSRQLVTYSSDLMSKRLGNDGYTFAKVDGIPKIHDDEKTVDLTFFVEPGKRTYVRRINFTGNEGTKDEVLRREMLQMEGGWASTDKIDAGKNRLNQLGFFKTVNVETPAVPGSDDLIDVNYNVEEQLSGSLNFNIGYAGGSGMILGASVSQNNFFGTGNRMSLGVQKNNTVQSYNFSYLNPYYTIDGVSRGFNLFYRKTDYASLNTVSDYQTNTKGGNVTFGYPISSRQRLSFSVGFANTEMFEGTTVPAEIVDFIDNEGDNFDEYTLGLNWRYNNLNRGLFPTAGTEHKLSADVSVPGSDLTYFKLGYTANYYFPIAEEWALRLRTDLGYGDGFGDLERLPFFKNFRSGGIGSVRGYRSNSLGPKGLPEYAPVSVVQTDADGNVVYETDDLGRPVVDNSAPTVVYKTDEDGAAVLVSNSNQYKPKYETNSDGSVVTAPYYLESERALGGNVLAEASFELIFPLPFIEDRRSVRSVLFFDAGNAFTSECYVPYDADVPTLTKHPYCNEGIDLAEIRLSTGVGLTWITAIGPLTFTYSVPLNEKRGDRTEGFEFSLGQVF</sequence>
<dbReference type="Proteomes" id="UP001147830">
    <property type="component" value="Unassembled WGS sequence"/>
</dbReference>
<dbReference type="Gene3D" id="2.40.160.50">
    <property type="entry name" value="membrane protein fhac: a member of the omp85/tpsb transporter family"/>
    <property type="match status" value="1"/>
</dbReference>
<evidence type="ECO:0000256" key="4">
    <source>
        <dbReference type="ARBA" id="ARBA00022729"/>
    </source>
</evidence>
<protein>
    <recommendedName>
        <fullName evidence="8 9">Outer membrane protein assembly factor BamA</fullName>
    </recommendedName>
</protein>
<evidence type="ECO:0000256" key="8">
    <source>
        <dbReference type="HAMAP-Rule" id="MF_01430"/>
    </source>
</evidence>
<dbReference type="InterPro" id="IPR023707">
    <property type="entry name" value="OM_assembly_BamA"/>
</dbReference>
<comment type="function">
    <text evidence="8">Part of the outer membrane protein assembly complex, which is involved in assembly and insertion of beta-barrel proteins into the outer membrane.</text>
</comment>
<feature type="domain" description="POTRA" evidence="10">
    <location>
        <begin position="345"/>
        <end position="419"/>
    </location>
</feature>
<feature type="domain" description="POTRA" evidence="10">
    <location>
        <begin position="90"/>
        <end position="170"/>
    </location>
</feature>
<reference evidence="11" key="1">
    <citation type="journal article" date="2022" name="Front. Microbiol.">
        <title>Genome-based taxonomic rearrangement of Oceanobacter-related bacteria including the description of Thalassolituus hydrocarbonoclasticus sp. nov. and Thalassolituus pacificus sp. nov. and emended description of the genus Thalassolituus.</title>
        <authorList>
            <person name="Dong C."/>
            <person name="Wei L."/>
            <person name="Wang J."/>
            <person name="Lai Q."/>
            <person name="Huang Z."/>
            <person name="Shao Z."/>
        </authorList>
    </citation>
    <scope>NUCLEOTIDE SEQUENCE</scope>
    <source>
        <strain evidence="11">59MF3M-4</strain>
    </source>
</reference>
<dbReference type="GO" id="GO:0043165">
    <property type="term" value="P:Gram-negative-bacterium-type cell outer membrane assembly"/>
    <property type="evidence" value="ECO:0007669"/>
    <property type="project" value="UniProtKB-UniRule"/>
</dbReference>
<evidence type="ECO:0000256" key="7">
    <source>
        <dbReference type="ARBA" id="ARBA00023237"/>
    </source>
</evidence>
<evidence type="ECO:0000313" key="11">
    <source>
        <dbReference type="EMBL" id="MCT7358340.1"/>
    </source>
</evidence>
<dbReference type="EMBL" id="JAOANI010000014">
    <property type="protein sequence ID" value="MCT7358340.1"/>
    <property type="molecule type" value="Genomic_DNA"/>
</dbReference>
<dbReference type="FunFam" id="3.10.20.310:FF:000002">
    <property type="entry name" value="Outer membrane protein assembly factor BamA"/>
    <property type="match status" value="1"/>
</dbReference>
<dbReference type="InterPro" id="IPR010827">
    <property type="entry name" value="BamA/TamA_POTRA"/>
</dbReference>
<dbReference type="RefSeq" id="WP_260975263.1">
    <property type="nucleotide sequence ID" value="NZ_JAOANI010000014.1"/>
</dbReference>
<dbReference type="Pfam" id="PF07244">
    <property type="entry name" value="POTRA"/>
    <property type="match status" value="4"/>
</dbReference>
<dbReference type="FunFam" id="3.10.20.310:FF:000001">
    <property type="entry name" value="Outer membrane protein assembly factor BamA"/>
    <property type="match status" value="1"/>
</dbReference>
<keyword evidence="5 8" id="KW-0677">Repeat</keyword>
<comment type="subunit">
    <text evidence="8">Part of the Bam complex.</text>
</comment>
<evidence type="ECO:0000256" key="9">
    <source>
        <dbReference type="NCBIfam" id="TIGR03303"/>
    </source>
</evidence>
<dbReference type="HAMAP" id="MF_01430">
    <property type="entry name" value="OM_assembly_BamA"/>
    <property type="match status" value="1"/>
</dbReference>
<dbReference type="Gene3D" id="3.10.20.310">
    <property type="entry name" value="membrane protein fhac"/>
    <property type="match status" value="5"/>
</dbReference>
<dbReference type="Pfam" id="PF01103">
    <property type="entry name" value="Omp85"/>
    <property type="match status" value="1"/>
</dbReference>
<dbReference type="PROSITE" id="PS51779">
    <property type="entry name" value="POTRA"/>
    <property type="match status" value="4"/>
</dbReference>
<feature type="chain" id="PRO_5041028596" description="Outer membrane protein assembly factor BamA" evidence="8">
    <location>
        <begin position="20"/>
        <end position="852"/>
    </location>
</feature>
<evidence type="ECO:0000256" key="1">
    <source>
        <dbReference type="ARBA" id="ARBA00004370"/>
    </source>
</evidence>
<dbReference type="NCBIfam" id="TIGR03303">
    <property type="entry name" value="OM_YaeT"/>
    <property type="match status" value="1"/>
</dbReference>
<dbReference type="GO" id="GO:1990063">
    <property type="term" value="C:Bam protein complex"/>
    <property type="evidence" value="ECO:0007669"/>
    <property type="project" value="TreeGrafter"/>
</dbReference>
<feature type="signal peptide" evidence="8">
    <location>
        <begin position="1"/>
        <end position="19"/>
    </location>
</feature>
<comment type="subcellular location">
    <subcellularLocation>
        <location evidence="8">Cell outer membrane</location>
    </subcellularLocation>
    <subcellularLocation>
        <location evidence="1">Membrane</location>
    </subcellularLocation>
</comment>
<evidence type="ECO:0000313" key="12">
    <source>
        <dbReference type="Proteomes" id="UP001147830"/>
    </source>
</evidence>